<dbReference type="RefSeq" id="WP_250860993.1">
    <property type="nucleotide sequence ID" value="NZ_JAGSOJ010000004.1"/>
</dbReference>
<dbReference type="PANTHER" id="PTHR10491:SF4">
    <property type="entry name" value="METHIONINE ADENOSYLTRANSFERASE 2 SUBUNIT BETA"/>
    <property type="match status" value="1"/>
</dbReference>
<evidence type="ECO:0000256" key="1">
    <source>
        <dbReference type="RuleBase" id="RU364082"/>
    </source>
</evidence>
<dbReference type="AlphaFoldDB" id="A0A9J6P7B9"/>
<dbReference type="Proteomes" id="UP001056429">
    <property type="component" value="Unassembled WGS sequence"/>
</dbReference>
<dbReference type="Pfam" id="PF01370">
    <property type="entry name" value="Epimerase"/>
    <property type="match status" value="1"/>
</dbReference>
<name>A0A9J6P7B9_9CLOT</name>
<protein>
    <recommendedName>
        <fullName evidence="1">dTDP-4-dehydrorhamnose reductase</fullName>
        <ecNumber evidence="1">1.1.1.133</ecNumber>
    </recommendedName>
</protein>
<evidence type="ECO:0000313" key="4">
    <source>
        <dbReference type="Proteomes" id="UP001056429"/>
    </source>
</evidence>
<reference evidence="3" key="1">
    <citation type="journal article" date="2021" name="mSystems">
        <title>Bacteria and Archaea Synergistically Convert Glycine Betaine to Biogenic Methane in the Formosa Cold Seep of the South China Sea.</title>
        <authorList>
            <person name="Li L."/>
            <person name="Zhang W."/>
            <person name="Zhang S."/>
            <person name="Song L."/>
            <person name="Sun Q."/>
            <person name="Zhang H."/>
            <person name="Xiang H."/>
            <person name="Dong X."/>
        </authorList>
    </citation>
    <scope>NUCLEOTIDE SEQUENCE</scope>
    <source>
        <strain evidence="3">ZWT</strain>
    </source>
</reference>
<dbReference type="InterPro" id="IPR005913">
    <property type="entry name" value="dTDP_dehydrorham_reduct"/>
</dbReference>
<accession>A0A9J6P7B9</accession>
<dbReference type="EMBL" id="JAGSOJ010000004">
    <property type="protein sequence ID" value="MCM1991857.1"/>
    <property type="molecule type" value="Genomic_DNA"/>
</dbReference>
<reference evidence="3" key="2">
    <citation type="submission" date="2021-04" db="EMBL/GenBank/DDBJ databases">
        <authorList>
            <person name="Dong X."/>
        </authorList>
    </citation>
    <scope>NUCLEOTIDE SEQUENCE</scope>
    <source>
        <strain evidence="3">ZWT</strain>
    </source>
</reference>
<evidence type="ECO:0000313" key="3">
    <source>
        <dbReference type="EMBL" id="MCM1991857.1"/>
    </source>
</evidence>
<feature type="domain" description="NAD-dependent epimerase/dehydratase" evidence="2">
    <location>
        <begin position="4"/>
        <end position="156"/>
    </location>
</feature>
<dbReference type="InterPro" id="IPR036291">
    <property type="entry name" value="NAD(P)-bd_dom_sf"/>
</dbReference>
<keyword evidence="1" id="KW-0521">NADP</keyword>
<dbReference type="PANTHER" id="PTHR10491">
    <property type="entry name" value="DTDP-4-DEHYDRORHAMNOSE REDUCTASE"/>
    <property type="match status" value="1"/>
</dbReference>
<dbReference type="GO" id="GO:0006556">
    <property type="term" value="P:S-adenosylmethionine biosynthetic process"/>
    <property type="evidence" value="ECO:0007669"/>
    <property type="project" value="TreeGrafter"/>
</dbReference>
<evidence type="ECO:0000259" key="2">
    <source>
        <dbReference type="Pfam" id="PF01370"/>
    </source>
</evidence>
<organism evidence="3 4">
    <name type="scientific">Oceanirhabdus seepicola</name>
    <dbReference type="NCBI Taxonomy" id="2828781"/>
    <lineage>
        <taxon>Bacteria</taxon>
        <taxon>Bacillati</taxon>
        <taxon>Bacillota</taxon>
        <taxon>Clostridia</taxon>
        <taxon>Eubacteriales</taxon>
        <taxon>Clostridiaceae</taxon>
        <taxon>Oceanirhabdus</taxon>
    </lineage>
</organism>
<comment type="function">
    <text evidence="1">Catalyzes the reduction of dTDP-6-deoxy-L-lyxo-4-hexulose to yield dTDP-L-rhamnose.</text>
</comment>
<comment type="caution">
    <text evidence="3">The sequence shown here is derived from an EMBL/GenBank/DDBJ whole genome shotgun (WGS) entry which is preliminary data.</text>
</comment>
<dbReference type="GO" id="GO:0048269">
    <property type="term" value="C:methionine adenosyltransferase complex"/>
    <property type="evidence" value="ECO:0007669"/>
    <property type="project" value="TreeGrafter"/>
</dbReference>
<keyword evidence="1" id="KW-0560">Oxidoreductase</keyword>
<dbReference type="GO" id="GO:0048270">
    <property type="term" value="F:methionine adenosyltransferase regulator activity"/>
    <property type="evidence" value="ECO:0007669"/>
    <property type="project" value="TreeGrafter"/>
</dbReference>
<dbReference type="Gene3D" id="3.40.50.720">
    <property type="entry name" value="NAD(P)-binding Rossmann-like Domain"/>
    <property type="match status" value="1"/>
</dbReference>
<sequence length="271" mass="31236">MEKILILGISGLVGKALLRELENEYDVYGTYHRRKLEKLSDKIYKLDLNDPSCIKHILNNVKPKIIISCLRGDFEKQLDTHKVVAEYSKKNDSKMYFCSTANVFDKDPSKAYYEGNPTNSESDYGKYKVSCEEELKRILADDVVIFRLPMILGTDSPRFNSWMDRLNKGLELEVYSNLYLTSITDVMLAKQIHYIIKNDLRGIFHLATDDIMNQIDFMSKLTSKLGYKNVKLRRIKAGEGKYYLAVVSNRADLPEELKLSNEDVISYLASE</sequence>
<dbReference type="InterPro" id="IPR001509">
    <property type="entry name" value="Epimerase_deHydtase"/>
</dbReference>
<keyword evidence="4" id="KW-1185">Reference proteome</keyword>
<comment type="pathway">
    <text evidence="1">Carbohydrate biosynthesis; dTDP-L-rhamnose biosynthesis.</text>
</comment>
<gene>
    <name evidence="3" type="ORF">KDK92_19125</name>
</gene>
<proteinExistence type="inferred from homology"/>
<dbReference type="SUPFAM" id="SSF51735">
    <property type="entry name" value="NAD(P)-binding Rossmann-fold domains"/>
    <property type="match status" value="1"/>
</dbReference>
<comment type="similarity">
    <text evidence="1">Belongs to the dTDP-4-dehydrorhamnose reductase family.</text>
</comment>
<dbReference type="GO" id="GO:0008831">
    <property type="term" value="F:dTDP-4-dehydrorhamnose reductase activity"/>
    <property type="evidence" value="ECO:0007669"/>
    <property type="project" value="UniProtKB-EC"/>
</dbReference>
<dbReference type="EC" id="1.1.1.133" evidence="1"/>